<dbReference type="InterPro" id="IPR003593">
    <property type="entry name" value="AAA+_ATPase"/>
</dbReference>
<dbReference type="InterPro" id="IPR027417">
    <property type="entry name" value="P-loop_NTPase"/>
</dbReference>
<dbReference type="GO" id="GO:0006508">
    <property type="term" value="P:proteolysis"/>
    <property type="evidence" value="ECO:0007669"/>
    <property type="project" value="InterPro"/>
</dbReference>
<comment type="caution">
    <text evidence="11">The sequence shown here is derived from an EMBL/GenBank/DDBJ whole genome shotgun (WGS) entry which is preliminary data.</text>
</comment>
<reference evidence="11" key="2">
    <citation type="journal article" date="2015" name="Genome Announc.">
        <title>Draft Genome Sequence of Filamentous Marine Cyanobacterium Lyngbya confervoides Strain BDU141951.</title>
        <authorList>
            <person name="Chandrababunaidu M.M."/>
            <person name="Sen D."/>
            <person name="Tripathy S."/>
        </authorList>
    </citation>
    <scope>NUCLEOTIDE SEQUENCE</scope>
    <source>
        <strain evidence="11">BDU141951</strain>
    </source>
</reference>
<dbReference type="Gene3D" id="3.90.70.10">
    <property type="entry name" value="Cysteine proteinases"/>
    <property type="match status" value="1"/>
</dbReference>
<dbReference type="SUPFAM" id="SSF51206">
    <property type="entry name" value="cAMP-binding domain-like"/>
    <property type="match status" value="1"/>
</dbReference>
<dbReference type="InterPro" id="IPR017871">
    <property type="entry name" value="ABC_transporter-like_CS"/>
</dbReference>
<evidence type="ECO:0000256" key="5">
    <source>
        <dbReference type="ARBA" id="ARBA00022741"/>
    </source>
</evidence>
<dbReference type="GO" id="GO:0030253">
    <property type="term" value="P:protein secretion by the type I secretion system"/>
    <property type="evidence" value="ECO:0007669"/>
    <property type="project" value="InterPro"/>
</dbReference>
<dbReference type="GO" id="GO:0015421">
    <property type="term" value="F:ABC-type oligopeptide transporter activity"/>
    <property type="evidence" value="ECO:0007669"/>
    <property type="project" value="TreeGrafter"/>
</dbReference>
<evidence type="ECO:0000256" key="1">
    <source>
        <dbReference type="ARBA" id="ARBA00004651"/>
    </source>
</evidence>
<dbReference type="Pfam" id="PF00005">
    <property type="entry name" value="ABC_tran"/>
    <property type="match status" value="1"/>
</dbReference>
<dbReference type="InterPro" id="IPR003439">
    <property type="entry name" value="ABC_transporter-like_ATP-bd"/>
</dbReference>
<protein>
    <submittedName>
        <fullName evidence="11">Type I secretion system permease/ATPase</fullName>
    </submittedName>
</protein>
<keyword evidence="7" id="KW-0645">Protease</keyword>
<dbReference type="AlphaFoldDB" id="A0A0C1Y9X6"/>
<dbReference type="InterPro" id="IPR000595">
    <property type="entry name" value="cNMP-bd_dom"/>
</dbReference>
<evidence type="ECO:0000256" key="10">
    <source>
        <dbReference type="ARBA" id="ARBA00023136"/>
    </source>
</evidence>
<evidence type="ECO:0000256" key="6">
    <source>
        <dbReference type="ARBA" id="ARBA00022801"/>
    </source>
</evidence>
<gene>
    <name evidence="11" type="ORF">QQ91_020330</name>
</gene>
<evidence type="ECO:0000256" key="2">
    <source>
        <dbReference type="ARBA" id="ARBA00022448"/>
    </source>
</evidence>
<proteinExistence type="predicted"/>
<dbReference type="SUPFAM" id="SSF90123">
    <property type="entry name" value="ABC transporter transmembrane region"/>
    <property type="match status" value="1"/>
</dbReference>
<dbReference type="CDD" id="cd18782">
    <property type="entry name" value="ABC_6TM_PrtD_LapB_HlyB_like"/>
    <property type="match status" value="1"/>
</dbReference>
<dbReference type="CDD" id="cd00038">
    <property type="entry name" value="CAP_ED"/>
    <property type="match status" value="1"/>
</dbReference>
<dbReference type="SUPFAM" id="SSF52540">
    <property type="entry name" value="P-loop containing nucleoside triphosphate hydrolases"/>
    <property type="match status" value="1"/>
</dbReference>
<comment type="subcellular location">
    <subcellularLocation>
        <location evidence="1">Cell membrane</location>
        <topology evidence="1">Multi-pass membrane protein</topology>
    </subcellularLocation>
</comment>
<dbReference type="Pfam" id="PF00664">
    <property type="entry name" value="ABC_membrane"/>
    <property type="match status" value="1"/>
</dbReference>
<keyword evidence="8" id="KW-0067">ATP-binding</keyword>
<dbReference type="Pfam" id="PF03412">
    <property type="entry name" value="Peptidase_C39"/>
    <property type="match status" value="1"/>
</dbReference>
<dbReference type="InterPro" id="IPR018490">
    <property type="entry name" value="cNMP-bd_dom_sf"/>
</dbReference>
<dbReference type="GO" id="GO:0005524">
    <property type="term" value="F:ATP binding"/>
    <property type="evidence" value="ECO:0007669"/>
    <property type="project" value="UniProtKB-KW"/>
</dbReference>
<reference evidence="11" key="1">
    <citation type="submission" date="2014-11" db="EMBL/GenBank/DDBJ databases">
        <authorList>
            <person name="Malar M.C."/>
            <person name="Sen D."/>
            <person name="Tripathy S."/>
        </authorList>
    </citation>
    <scope>NUCLEOTIDE SEQUENCE</scope>
    <source>
        <strain evidence="11">BDU141951</strain>
    </source>
</reference>
<dbReference type="PANTHER" id="PTHR43394">
    <property type="entry name" value="ATP-DEPENDENT PERMEASE MDL1, MITOCHONDRIAL"/>
    <property type="match status" value="1"/>
</dbReference>
<dbReference type="PROSITE" id="PS50990">
    <property type="entry name" value="PEPTIDASE_C39"/>
    <property type="match status" value="1"/>
</dbReference>
<organism evidence="11">
    <name type="scientific">Lyngbya confervoides BDU141951</name>
    <dbReference type="NCBI Taxonomy" id="1574623"/>
    <lineage>
        <taxon>Bacteria</taxon>
        <taxon>Bacillati</taxon>
        <taxon>Cyanobacteriota</taxon>
        <taxon>Cyanophyceae</taxon>
        <taxon>Oscillatoriophycideae</taxon>
        <taxon>Oscillatoriales</taxon>
        <taxon>Microcoleaceae</taxon>
        <taxon>Lyngbya</taxon>
    </lineage>
</organism>
<keyword evidence="3" id="KW-1003">Cell membrane</keyword>
<name>A0A0C1Y9X6_9CYAN</name>
<dbReference type="SMART" id="SM00382">
    <property type="entry name" value="AAA"/>
    <property type="match status" value="1"/>
</dbReference>
<evidence type="ECO:0000256" key="4">
    <source>
        <dbReference type="ARBA" id="ARBA00022692"/>
    </source>
</evidence>
<keyword evidence="7" id="KW-0788">Thiol protease</keyword>
<sequence>MTVTSQSLQRILSGVAPFDQLPGAAIANLAQSGQLLRYRIGQPIVRPEALPQLVLITDGQARLLGEDPRTDKPATLQLLGRGSLLGIVGLLRGQPCETAIASSEVVGCQFSMAVFQQTLDQYPEFATAIREQLYLAEVFDLLARQINDQAEDVGDLAQLSKQAQQAGVVHYLPYGKRPLNLPQQENYTWFVSSGTIINQPMGSQLNLEWAGNELDVISPQGARLVGLPDIPVLSPAALPPGTEAAGGVSAAEPAAIPYAPEHLPEPEPETSDAAAEYPFVRGRGEIEGMLACMEMVSQYFGMPFRRDIIRRILTNQRDRLGQLSLPLAGKVAEFMGLRTQMTQVPVSAISRLPTPALISWEEGYAILYETNAKARVLAVPDLGIIQRSPIEFAETWGDEGEVVLLEKTRETPQERFGLNWFIPSLKKYRWVLVEVLIASFFVQLFGLANPLMVQVIIDKVIVQNSTDTLQVLGVFLLVIAVFEAVLTALRTYLFVDTTNRIDMALGSEIIDHLLRLPLRYFDKRPVGELSSRVNELENIRKFLTGTALTVVLDAVFSVLYIVVMFIYSWLLTLVALATIPLFVFLTVLVAPIVRKQLRVKAERNASTQSFLVEALSGIQTVKAQNIELRTRWQWQERYASYVSAGFNTVLTSTTAGAASNFLNKLSALLVLWVGAYLVLQGELSLGQLIAFRIISGYVTAPILRLAQLWQNFQETALSLERLSDILDHPCEAEDQGRNQIQMPDIQGQVTYENVAFRFAPSGPLQLVNINLEFPAGQFVGIVGQSGSGKSTLMKLLPRLYEVESGRILIDKYDIGKVELYSLRQQVGIVPQDSLLFEGSIQENISLTRPEADDEAIIMAARIAGAHDFIMDLPLGYNTRVGERGASLSGGQRQRIAIARTILHNPRLLILDEATSALDYDTEKQVCNNLKTWAEDRTVFFITHRLSTIQDSDTILVMDRGAAVEQGTHEELMALRGRYYTLYQQQIHTPE</sequence>
<dbReference type="InterPro" id="IPR010132">
    <property type="entry name" value="ATPase_T1SS_HlyB"/>
</dbReference>
<dbReference type="SMART" id="SM00100">
    <property type="entry name" value="cNMP"/>
    <property type="match status" value="1"/>
</dbReference>
<dbReference type="GO" id="GO:0008234">
    <property type="term" value="F:cysteine-type peptidase activity"/>
    <property type="evidence" value="ECO:0007669"/>
    <property type="project" value="UniProtKB-KW"/>
</dbReference>
<evidence type="ECO:0000313" key="11">
    <source>
        <dbReference type="EMBL" id="NEV69448.1"/>
    </source>
</evidence>
<keyword evidence="9" id="KW-1133">Transmembrane helix</keyword>
<dbReference type="Gene3D" id="3.40.50.300">
    <property type="entry name" value="P-loop containing nucleotide triphosphate hydrolases"/>
    <property type="match status" value="1"/>
</dbReference>
<dbReference type="PROSITE" id="PS50893">
    <property type="entry name" value="ABC_TRANSPORTER_2"/>
    <property type="match status" value="1"/>
</dbReference>
<dbReference type="GO" id="GO:0030256">
    <property type="term" value="C:type I protein secretion system complex"/>
    <property type="evidence" value="ECO:0007669"/>
    <property type="project" value="InterPro"/>
</dbReference>
<reference evidence="11" key="3">
    <citation type="submission" date="2020-02" db="EMBL/GenBank/DDBJ databases">
        <authorList>
            <person name="Sarangi A.N."/>
            <person name="Ghosh S."/>
            <person name="Mukherjee M."/>
            <person name="Tripathy S."/>
        </authorList>
    </citation>
    <scope>NUCLEOTIDE SEQUENCE</scope>
    <source>
        <strain evidence="11">BDU141951</strain>
    </source>
</reference>
<dbReference type="PANTHER" id="PTHR43394:SF1">
    <property type="entry name" value="ATP-BINDING CASSETTE SUB-FAMILY B MEMBER 10, MITOCHONDRIAL"/>
    <property type="match status" value="1"/>
</dbReference>
<dbReference type="InterPro" id="IPR005074">
    <property type="entry name" value="Peptidase_C39"/>
</dbReference>
<keyword evidence="6" id="KW-0378">Hydrolase</keyword>
<dbReference type="FunFam" id="3.40.50.300:FF:000221">
    <property type="entry name" value="Multidrug ABC transporter ATP-binding protein"/>
    <property type="match status" value="1"/>
</dbReference>
<dbReference type="InterPro" id="IPR039421">
    <property type="entry name" value="Type_1_exporter"/>
</dbReference>
<evidence type="ECO:0000256" key="9">
    <source>
        <dbReference type="ARBA" id="ARBA00022989"/>
    </source>
</evidence>
<accession>A0A0C1Y9X6</accession>
<dbReference type="GO" id="GO:0005886">
    <property type="term" value="C:plasma membrane"/>
    <property type="evidence" value="ECO:0007669"/>
    <property type="project" value="UniProtKB-SubCell"/>
</dbReference>
<keyword evidence="2" id="KW-0813">Transport</keyword>
<dbReference type="PROSITE" id="PS00211">
    <property type="entry name" value="ABC_TRANSPORTER_1"/>
    <property type="match status" value="1"/>
</dbReference>
<dbReference type="CDD" id="cd02259">
    <property type="entry name" value="Peptidase_C39_like"/>
    <property type="match status" value="1"/>
</dbReference>
<dbReference type="InterPro" id="IPR014710">
    <property type="entry name" value="RmlC-like_jellyroll"/>
</dbReference>
<dbReference type="EMBL" id="JTHE02000003">
    <property type="protein sequence ID" value="NEV69448.1"/>
    <property type="molecule type" value="Genomic_DNA"/>
</dbReference>
<evidence type="ECO:0000256" key="7">
    <source>
        <dbReference type="ARBA" id="ARBA00022807"/>
    </source>
</evidence>
<dbReference type="NCBIfam" id="TIGR01846">
    <property type="entry name" value="type_I_sec_HlyB"/>
    <property type="match status" value="1"/>
</dbReference>
<dbReference type="GO" id="GO:0016887">
    <property type="term" value="F:ATP hydrolysis activity"/>
    <property type="evidence" value="ECO:0007669"/>
    <property type="project" value="InterPro"/>
</dbReference>
<keyword evidence="5" id="KW-0547">Nucleotide-binding</keyword>
<dbReference type="Gene3D" id="2.60.120.10">
    <property type="entry name" value="Jelly Rolls"/>
    <property type="match status" value="1"/>
</dbReference>
<dbReference type="InterPro" id="IPR036640">
    <property type="entry name" value="ABC1_TM_sf"/>
</dbReference>
<dbReference type="InterPro" id="IPR011527">
    <property type="entry name" value="ABC1_TM_dom"/>
</dbReference>
<dbReference type="Gene3D" id="1.20.1560.10">
    <property type="entry name" value="ABC transporter type 1, transmembrane domain"/>
    <property type="match status" value="1"/>
</dbReference>
<keyword evidence="4" id="KW-0812">Transmembrane</keyword>
<evidence type="ECO:0000256" key="3">
    <source>
        <dbReference type="ARBA" id="ARBA00022475"/>
    </source>
</evidence>
<dbReference type="PROSITE" id="PS50929">
    <property type="entry name" value="ABC_TM1F"/>
    <property type="match status" value="1"/>
</dbReference>
<evidence type="ECO:0000256" key="8">
    <source>
        <dbReference type="ARBA" id="ARBA00022840"/>
    </source>
</evidence>
<keyword evidence="10" id="KW-0472">Membrane</keyword>